<name>A0A0X3PPR0_SCHSO</name>
<gene>
    <name evidence="1" type="ORF">TR93853</name>
</gene>
<dbReference type="AlphaFoldDB" id="A0A0X3PPR0"/>
<protein>
    <submittedName>
        <fullName evidence="1">Uncharacterized protein</fullName>
    </submittedName>
</protein>
<evidence type="ECO:0000313" key="1">
    <source>
        <dbReference type="EMBL" id="JAP50362.1"/>
    </source>
</evidence>
<sequence>MMASKPEIGLPGSLICVGNCIPNVHRYEEEWLTTTREKIMVSYGFLFVVSESCSTQVLYDLRFQLGIFVHRVLSLHSKFVPMAFFLAATTGNISFLKKDTHRSGCRAGSYR</sequence>
<organism evidence="1">
    <name type="scientific">Schistocephalus solidus</name>
    <name type="common">Tapeworm</name>
    <dbReference type="NCBI Taxonomy" id="70667"/>
    <lineage>
        <taxon>Eukaryota</taxon>
        <taxon>Metazoa</taxon>
        <taxon>Spiralia</taxon>
        <taxon>Lophotrochozoa</taxon>
        <taxon>Platyhelminthes</taxon>
        <taxon>Cestoda</taxon>
        <taxon>Eucestoda</taxon>
        <taxon>Diphyllobothriidea</taxon>
        <taxon>Diphyllobothriidae</taxon>
        <taxon>Schistocephalus</taxon>
    </lineage>
</organism>
<dbReference type="EMBL" id="GEEE01012863">
    <property type="protein sequence ID" value="JAP50362.1"/>
    <property type="molecule type" value="Transcribed_RNA"/>
</dbReference>
<proteinExistence type="predicted"/>
<accession>A0A0X3PPR0</accession>
<reference evidence="1" key="1">
    <citation type="submission" date="2016-01" db="EMBL/GenBank/DDBJ databases">
        <title>Reference transcriptome for the parasite Schistocephalus solidus: insights into the molecular evolution of parasitism.</title>
        <authorList>
            <person name="Hebert F.O."/>
            <person name="Grambauer S."/>
            <person name="Barber I."/>
            <person name="Landry C.R."/>
            <person name="Aubin-Horth N."/>
        </authorList>
    </citation>
    <scope>NUCLEOTIDE SEQUENCE</scope>
</reference>